<gene>
    <name evidence="17" type="primary">LOC113522427</name>
</gene>
<evidence type="ECO:0000256" key="6">
    <source>
        <dbReference type="ARBA" id="ARBA00022617"/>
    </source>
</evidence>
<dbReference type="SUPFAM" id="SSF48264">
    <property type="entry name" value="Cytochrome P450"/>
    <property type="match status" value="2"/>
</dbReference>
<comment type="cofactor">
    <cofactor evidence="1">
        <name>heme</name>
        <dbReference type="ChEBI" id="CHEBI:30413"/>
    </cofactor>
</comment>
<evidence type="ECO:0000256" key="2">
    <source>
        <dbReference type="ARBA" id="ARBA00004174"/>
    </source>
</evidence>
<evidence type="ECO:0000256" key="3">
    <source>
        <dbReference type="ARBA" id="ARBA00004406"/>
    </source>
</evidence>
<evidence type="ECO:0000256" key="1">
    <source>
        <dbReference type="ARBA" id="ARBA00001971"/>
    </source>
</evidence>
<dbReference type="InterPro" id="IPR036396">
    <property type="entry name" value="Cyt_P450_sf"/>
</dbReference>
<keyword evidence="7" id="KW-0479">Metal-binding</keyword>
<keyword evidence="10" id="KW-0560">Oxidoreductase</keyword>
<keyword evidence="12" id="KW-0503">Monooxygenase</keyword>
<accession>A0ABM3MRJ4</accession>
<dbReference type="PANTHER" id="PTHR24292">
    <property type="entry name" value="CYTOCHROME P450"/>
    <property type="match status" value="1"/>
</dbReference>
<evidence type="ECO:0000256" key="14">
    <source>
        <dbReference type="ARBA" id="ARBA00047827"/>
    </source>
</evidence>
<evidence type="ECO:0000256" key="13">
    <source>
        <dbReference type="ARBA" id="ARBA00023136"/>
    </source>
</evidence>
<dbReference type="Pfam" id="PF00067">
    <property type="entry name" value="p450"/>
    <property type="match status" value="2"/>
</dbReference>
<dbReference type="PANTHER" id="PTHR24292:SF104">
    <property type="entry name" value="CYTOCHROME P450 308A1-RELATED"/>
    <property type="match status" value="1"/>
</dbReference>
<evidence type="ECO:0000256" key="11">
    <source>
        <dbReference type="ARBA" id="ARBA00023004"/>
    </source>
</evidence>
<dbReference type="EC" id="1.14.14.1" evidence="5"/>
<evidence type="ECO:0000256" key="9">
    <source>
        <dbReference type="ARBA" id="ARBA00022848"/>
    </source>
</evidence>
<evidence type="ECO:0000256" key="7">
    <source>
        <dbReference type="ARBA" id="ARBA00022723"/>
    </source>
</evidence>
<dbReference type="Proteomes" id="UP001652740">
    <property type="component" value="Unplaced"/>
</dbReference>
<feature type="transmembrane region" description="Helical" evidence="15">
    <location>
        <begin position="534"/>
        <end position="555"/>
    </location>
</feature>
<sequence length="1032" mass="119128">MSPIFLVLTSVVILLLYYFIEKYNESYWKKRGVKLQDNFKLGIFGQFIVGKRSMFELVSELYGKYRNEPAVGLSGSLNPALFVIDKTNVQHVLQQDFQSFNHRGVDINEDDLLADNILFMNGNRWKLMRQNMTSMFTSAKLKNMYYIMNKSAVDFIEYLNKYPEKMNEDIFELMSQYCSVAIGASVFGVTSESVFESPILNTTKILFRQNFKTYVKFTIFNISPWLGKILGIKLFGEYEDFFIGIIKKLIRQREQENMQKHDFADKAVSLQRKGTMIDRNTGLELEPTDELLAAQAFFFFNAGVEPSATGMLGALFELGKNPEHLKRVHNEIDAIFEKYNGKLTYEAVMEMQYLENVLSEALRMYPPIGFLTRKCVRDTVLPVGNIPVKEGTNIITPVFDIHYDPEYYPNPTVFDPTRFENDSLQSSTLYMPFGKGNRLCVGMRYATLQVKTGLVHILRNFTVKSKVLGDKITYKKAQVQVRPGNLDVKLIPRQHVLSLLFTKSSPDKCINTRVCYKYRTFLSSRSKAVDVNNMFLQILLLYIIVLILSFCYVYIKYNNYWSKRGIKVQNDYKYFGVIGEFIIGKRPFFLLVSEFYNKFRKDPAVGIGTLFRPTVLVIDPTNIQHVLQTDFQSFSDRGLNMNENDHLADNLLFMNGNRWKLMRQNMTSLFTSAKLKNMFYILDKSAVDFINYLKKNKQKRNEDTYELMLQFCSAAICASVFGIVTESVFDSPFLEIGKKAFRSTFMINIKFTIFNFSPWLAKLLGIKIFAEYEDFFIGAIKKIIRQREKENVQKHDFADKAVSLQKQGTMIDRDTGLKLEPTDELLAGQAFFFFNAGVEPSATAVFSTLYELGKHPEYLQRVHDEIDTTFGKYNGKLTYEAVMEMEYLENVLNESLRMHPPIGFLNRFCVRDTVLPVGKIPIEKGTSVVVPIYDLHHDPEYYPNPDVFDPNRFANEGPHNNNTFLSFGKGNRVCIGVRFARLQVKTGLIYLLRHFTVKSIINGDAIQYRKEQVQVRPTNLDVKLIPRDVKSG</sequence>
<evidence type="ECO:0000256" key="4">
    <source>
        <dbReference type="ARBA" id="ARBA00010617"/>
    </source>
</evidence>
<evidence type="ECO:0000313" key="17">
    <source>
        <dbReference type="RefSeq" id="XP_052753865.1"/>
    </source>
</evidence>
<dbReference type="PROSITE" id="PS00086">
    <property type="entry name" value="CYTOCHROME_P450"/>
    <property type="match status" value="2"/>
</dbReference>
<keyword evidence="13 15" id="KW-0472">Membrane</keyword>
<keyword evidence="16" id="KW-1185">Reference proteome</keyword>
<protein>
    <recommendedName>
        <fullName evidence="5">unspecific monooxygenase</fullName>
        <ecNumber evidence="5">1.14.14.1</ecNumber>
    </recommendedName>
</protein>
<keyword evidence="8" id="KW-0256">Endoplasmic reticulum</keyword>
<dbReference type="RefSeq" id="XP_052753865.1">
    <property type="nucleotide sequence ID" value="XM_052897905.1"/>
</dbReference>
<keyword evidence="11" id="KW-0408">Iron</keyword>
<dbReference type="PRINTS" id="PR00385">
    <property type="entry name" value="P450"/>
</dbReference>
<evidence type="ECO:0000256" key="8">
    <source>
        <dbReference type="ARBA" id="ARBA00022824"/>
    </source>
</evidence>
<keyword evidence="15" id="KW-0812">Transmembrane</keyword>
<comment type="subcellular location">
    <subcellularLocation>
        <location evidence="3">Endoplasmic reticulum membrane</location>
        <topology evidence="3">Peripheral membrane protein</topology>
    </subcellularLocation>
    <subcellularLocation>
        <location evidence="2">Microsome membrane</location>
        <topology evidence="2">Peripheral membrane protein</topology>
    </subcellularLocation>
</comment>
<comment type="similarity">
    <text evidence="4">Belongs to the cytochrome P450 family.</text>
</comment>
<dbReference type="InterPro" id="IPR001128">
    <property type="entry name" value="Cyt_P450"/>
</dbReference>
<organism evidence="16 17">
    <name type="scientific">Galleria mellonella</name>
    <name type="common">Greater wax moth</name>
    <dbReference type="NCBI Taxonomy" id="7137"/>
    <lineage>
        <taxon>Eukaryota</taxon>
        <taxon>Metazoa</taxon>
        <taxon>Ecdysozoa</taxon>
        <taxon>Arthropoda</taxon>
        <taxon>Hexapoda</taxon>
        <taxon>Insecta</taxon>
        <taxon>Pterygota</taxon>
        <taxon>Neoptera</taxon>
        <taxon>Endopterygota</taxon>
        <taxon>Lepidoptera</taxon>
        <taxon>Glossata</taxon>
        <taxon>Ditrysia</taxon>
        <taxon>Pyraloidea</taxon>
        <taxon>Pyralidae</taxon>
        <taxon>Galleriinae</taxon>
        <taxon>Galleria</taxon>
    </lineage>
</organism>
<comment type="catalytic activity">
    <reaction evidence="14">
        <text>an organic molecule + reduced [NADPH--hemoprotein reductase] + O2 = an alcohol + oxidized [NADPH--hemoprotein reductase] + H2O + H(+)</text>
        <dbReference type="Rhea" id="RHEA:17149"/>
        <dbReference type="Rhea" id="RHEA-COMP:11964"/>
        <dbReference type="Rhea" id="RHEA-COMP:11965"/>
        <dbReference type="ChEBI" id="CHEBI:15377"/>
        <dbReference type="ChEBI" id="CHEBI:15378"/>
        <dbReference type="ChEBI" id="CHEBI:15379"/>
        <dbReference type="ChEBI" id="CHEBI:30879"/>
        <dbReference type="ChEBI" id="CHEBI:57618"/>
        <dbReference type="ChEBI" id="CHEBI:58210"/>
        <dbReference type="ChEBI" id="CHEBI:142491"/>
        <dbReference type="EC" id="1.14.14.1"/>
    </reaction>
</comment>
<dbReference type="InterPro" id="IPR050476">
    <property type="entry name" value="Insect_CytP450_Detox"/>
</dbReference>
<evidence type="ECO:0000256" key="15">
    <source>
        <dbReference type="SAM" id="Phobius"/>
    </source>
</evidence>
<evidence type="ECO:0000256" key="12">
    <source>
        <dbReference type="ARBA" id="ARBA00023033"/>
    </source>
</evidence>
<dbReference type="InterPro" id="IPR002401">
    <property type="entry name" value="Cyt_P450_E_grp-I"/>
</dbReference>
<keyword evidence="6" id="KW-0349">Heme</keyword>
<feature type="transmembrane region" description="Helical" evidence="15">
    <location>
        <begin position="704"/>
        <end position="724"/>
    </location>
</feature>
<reference evidence="17" key="1">
    <citation type="submission" date="2025-08" db="UniProtKB">
        <authorList>
            <consortium name="RefSeq"/>
        </authorList>
    </citation>
    <scope>IDENTIFICATION</scope>
    <source>
        <tissue evidence="17">Whole larvae</tissue>
    </source>
</reference>
<evidence type="ECO:0000256" key="5">
    <source>
        <dbReference type="ARBA" id="ARBA00012109"/>
    </source>
</evidence>
<keyword evidence="9" id="KW-0492">Microsome</keyword>
<dbReference type="PRINTS" id="PR00463">
    <property type="entry name" value="EP450I"/>
</dbReference>
<proteinExistence type="inferred from homology"/>
<keyword evidence="15" id="KW-1133">Transmembrane helix</keyword>
<dbReference type="Gene3D" id="1.10.630.10">
    <property type="entry name" value="Cytochrome P450"/>
    <property type="match status" value="2"/>
</dbReference>
<dbReference type="CDD" id="cd11056">
    <property type="entry name" value="CYP6-like"/>
    <property type="match status" value="2"/>
</dbReference>
<name>A0ABM3MRJ4_GALME</name>
<evidence type="ECO:0000256" key="10">
    <source>
        <dbReference type="ARBA" id="ARBA00023002"/>
    </source>
</evidence>
<dbReference type="InterPro" id="IPR017972">
    <property type="entry name" value="Cyt_P450_CS"/>
</dbReference>
<evidence type="ECO:0000313" key="16">
    <source>
        <dbReference type="Proteomes" id="UP001652740"/>
    </source>
</evidence>
<dbReference type="GeneID" id="113522427"/>